<sequence length="124" mass="14290">MPNTTYGMILTYGDFAVTTSFAGAFLTPRSIRSSSFVMQHLEATHHFQRRLSISLHLRKMRTLQKITNPNRKDWSRLFMDDLWGHRTAYRTLLGMSPYRIVFVPPTGDMETISLMEPAPPDDTP</sequence>
<comment type="caution">
    <text evidence="1">The sequence shown here is derived from an EMBL/GenBank/DDBJ whole genome shotgun (WGS) entry which is preliminary data.</text>
</comment>
<proteinExistence type="predicted"/>
<dbReference type="AlphaFoldDB" id="A0A371H9H7"/>
<reference evidence="1" key="1">
    <citation type="submission" date="2018-05" db="EMBL/GenBank/DDBJ databases">
        <title>Draft genome of Mucuna pruriens seed.</title>
        <authorList>
            <person name="Nnadi N.E."/>
            <person name="Vos R."/>
            <person name="Hasami M.H."/>
            <person name="Devisetty U.K."/>
            <person name="Aguiy J.C."/>
        </authorList>
    </citation>
    <scope>NUCLEOTIDE SEQUENCE [LARGE SCALE GENOMIC DNA]</scope>
    <source>
        <strain evidence="1">JCA_2017</strain>
    </source>
</reference>
<dbReference type="Proteomes" id="UP000257109">
    <property type="component" value="Unassembled WGS sequence"/>
</dbReference>
<organism evidence="1 2">
    <name type="scientific">Mucuna pruriens</name>
    <name type="common">Velvet bean</name>
    <name type="synonym">Dolichos pruriens</name>
    <dbReference type="NCBI Taxonomy" id="157652"/>
    <lineage>
        <taxon>Eukaryota</taxon>
        <taxon>Viridiplantae</taxon>
        <taxon>Streptophyta</taxon>
        <taxon>Embryophyta</taxon>
        <taxon>Tracheophyta</taxon>
        <taxon>Spermatophyta</taxon>
        <taxon>Magnoliopsida</taxon>
        <taxon>eudicotyledons</taxon>
        <taxon>Gunneridae</taxon>
        <taxon>Pentapetalae</taxon>
        <taxon>rosids</taxon>
        <taxon>fabids</taxon>
        <taxon>Fabales</taxon>
        <taxon>Fabaceae</taxon>
        <taxon>Papilionoideae</taxon>
        <taxon>50 kb inversion clade</taxon>
        <taxon>NPAAA clade</taxon>
        <taxon>indigoferoid/millettioid clade</taxon>
        <taxon>Phaseoleae</taxon>
        <taxon>Mucuna</taxon>
    </lineage>
</organism>
<evidence type="ECO:0000313" key="1">
    <source>
        <dbReference type="EMBL" id="RDX99363.1"/>
    </source>
</evidence>
<protein>
    <submittedName>
        <fullName evidence="1">Uncharacterized protein</fullName>
    </submittedName>
</protein>
<gene>
    <name evidence="1" type="ORF">CR513_17585</name>
</gene>
<accession>A0A371H9H7</accession>
<keyword evidence="2" id="KW-1185">Reference proteome</keyword>
<dbReference type="EMBL" id="QJKJ01003243">
    <property type="protein sequence ID" value="RDX99363.1"/>
    <property type="molecule type" value="Genomic_DNA"/>
</dbReference>
<dbReference type="OrthoDB" id="1903608at2759"/>
<feature type="non-terminal residue" evidence="1">
    <location>
        <position position="1"/>
    </location>
</feature>
<name>A0A371H9H7_MUCPR</name>
<evidence type="ECO:0000313" key="2">
    <source>
        <dbReference type="Proteomes" id="UP000257109"/>
    </source>
</evidence>